<comment type="similarity">
    <text evidence="1">Belongs to the sigma-70 factor family. ECF subfamily.</text>
</comment>
<keyword evidence="7" id="KW-1185">Reference proteome</keyword>
<dbReference type="NCBIfam" id="TIGR02937">
    <property type="entry name" value="sigma70-ECF"/>
    <property type="match status" value="1"/>
</dbReference>
<dbReference type="Gene3D" id="1.10.1740.10">
    <property type="match status" value="1"/>
</dbReference>
<comment type="caution">
    <text evidence="6">The sequence shown here is derived from an EMBL/GenBank/DDBJ whole genome shotgun (WGS) entry which is preliminary data.</text>
</comment>
<dbReference type="Pfam" id="PF04542">
    <property type="entry name" value="Sigma70_r2"/>
    <property type="match status" value="1"/>
</dbReference>
<organism evidence="6 7">
    <name type="scientific">Cuneatibacter caecimuris</name>
    <dbReference type="NCBI Taxonomy" id="1796618"/>
    <lineage>
        <taxon>Bacteria</taxon>
        <taxon>Bacillati</taxon>
        <taxon>Bacillota</taxon>
        <taxon>Clostridia</taxon>
        <taxon>Lachnospirales</taxon>
        <taxon>Lachnospiraceae</taxon>
        <taxon>Cuneatibacter</taxon>
    </lineage>
</organism>
<dbReference type="InterPro" id="IPR014284">
    <property type="entry name" value="RNA_pol_sigma-70_dom"/>
</dbReference>
<evidence type="ECO:0000256" key="3">
    <source>
        <dbReference type="ARBA" id="ARBA00023082"/>
    </source>
</evidence>
<dbReference type="InterPro" id="IPR039425">
    <property type="entry name" value="RNA_pol_sigma-70-like"/>
</dbReference>
<evidence type="ECO:0000259" key="5">
    <source>
        <dbReference type="Pfam" id="PF04542"/>
    </source>
</evidence>
<keyword evidence="2" id="KW-0805">Transcription regulation</keyword>
<feature type="domain" description="RNA polymerase sigma-70 region 2" evidence="5">
    <location>
        <begin position="13"/>
        <end position="79"/>
    </location>
</feature>
<dbReference type="RefSeq" id="WP_130436303.1">
    <property type="nucleotide sequence ID" value="NZ_SGXF01000009.1"/>
</dbReference>
<dbReference type="SUPFAM" id="SSF88946">
    <property type="entry name" value="Sigma2 domain of RNA polymerase sigma factors"/>
    <property type="match status" value="1"/>
</dbReference>
<evidence type="ECO:0000256" key="4">
    <source>
        <dbReference type="ARBA" id="ARBA00023163"/>
    </source>
</evidence>
<dbReference type="PANTHER" id="PTHR43133">
    <property type="entry name" value="RNA POLYMERASE ECF-TYPE SIGMA FACTO"/>
    <property type="match status" value="1"/>
</dbReference>
<keyword evidence="3" id="KW-0731">Sigma factor</keyword>
<dbReference type="InterPro" id="IPR013325">
    <property type="entry name" value="RNA_pol_sigma_r2"/>
</dbReference>
<name>A0A4V2F5C7_9FIRM</name>
<dbReference type="SUPFAM" id="SSF88659">
    <property type="entry name" value="Sigma3 and sigma4 domains of RNA polymerase sigma factors"/>
    <property type="match status" value="1"/>
</dbReference>
<dbReference type="InterPro" id="IPR007627">
    <property type="entry name" value="RNA_pol_sigma70_r2"/>
</dbReference>
<evidence type="ECO:0000256" key="1">
    <source>
        <dbReference type="ARBA" id="ARBA00010641"/>
    </source>
</evidence>
<evidence type="ECO:0000256" key="2">
    <source>
        <dbReference type="ARBA" id="ARBA00023015"/>
    </source>
</evidence>
<gene>
    <name evidence="6" type="ORF">EV209_3073</name>
</gene>
<evidence type="ECO:0000313" key="6">
    <source>
        <dbReference type="EMBL" id="RZS92359.1"/>
    </source>
</evidence>
<dbReference type="OrthoDB" id="9795666at2"/>
<dbReference type="EMBL" id="SGXF01000009">
    <property type="protein sequence ID" value="RZS92359.1"/>
    <property type="molecule type" value="Genomic_DNA"/>
</dbReference>
<reference evidence="6 7" key="1">
    <citation type="submission" date="2019-02" db="EMBL/GenBank/DDBJ databases">
        <title>Genomic Encyclopedia of Type Strains, Phase IV (KMG-IV): sequencing the most valuable type-strain genomes for metagenomic binning, comparative biology and taxonomic classification.</title>
        <authorList>
            <person name="Goeker M."/>
        </authorList>
    </citation>
    <scope>NUCLEOTIDE SEQUENCE [LARGE SCALE GENOMIC DNA]</scope>
    <source>
        <strain evidence="6 7">DSM 29486</strain>
    </source>
</reference>
<sequence>MGREDEDRYTDYYSRFFRKIYFYCYKRLKDSVAAEDMAQEIFVKLWQEIDKIHDAGHAEKWLSRVTRNRMVNYFRDNGRACEVSEDPNYVQEDLRSASGNDLDELMSDRESLLEIAEYIQGLDELSQKVFQCWVEKSGWRELSLQSGRSVHALHCRASRLVKKLRRKFRG</sequence>
<dbReference type="AlphaFoldDB" id="A0A4V2F5C7"/>
<evidence type="ECO:0000313" key="7">
    <source>
        <dbReference type="Proteomes" id="UP000292927"/>
    </source>
</evidence>
<keyword evidence="4" id="KW-0804">Transcription</keyword>
<dbReference type="GO" id="GO:0006352">
    <property type="term" value="P:DNA-templated transcription initiation"/>
    <property type="evidence" value="ECO:0007669"/>
    <property type="project" value="InterPro"/>
</dbReference>
<dbReference type="InterPro" id="IPR013324">
    <property type="entry name" value="RNA_pol_sigma_r3/r4-like"/>
</dbReference>
<dbReference type="PANTHER" id="PTHR43133:SF46">
    <property type="entry name" value="RNA POLYMERASE SIGMA-70 FACTOR ECF SUBFAMILY"/>
    <property type="match status" value="1"/>
</dbReference>
<dbReference type="GO" id="GO:0016987">
    <property type="term" value="F:sigma factor activity"/>
    <property type="evidence" value="ECO:0007669"/>
    <property type="project" value="UniProtKB-KW"/>
</dbReference>
<protein>
    <submittedName>
        <fullName evidence="6">RNA polymerase sigma factor (Sigma-70 family)</fullName>
    </submittedName>
</protein>
<dbReference type="Proteomes" id="UP000292927">
    <property type="component" value="Unassembled WGS sequence"/>
</dbReference>
<accession>A0A4V2F5C7</accession>
<proteinExistence type="inferred from homology"/>